<dbReference type="AlphaFoldDB" id="A0A8J2SV41"/>
<gene>
    <name evidence="1" type="ORF">PECAL_5P23440</name>
</gene>
<dbReference type="Proteomes" id="UP000789595">
    <property type="component" value="Unassembled WGS sequence"/>
</dbReference>
<proteinExistence type="predicted"/>
<reference evidence="1" key="1">
    <citation type="submission" date="2021-11" db="EMBL/GenBank/DDBJ databases">
        <authorList>
            <consortium name="Genoscope - CEA"/>
            <person name="William W."/>
        </authorList>
    </citation>
    <scope>NUCLEOTIDE SEQUENCE</scope>
</reference>
<accession>A0A8J2SV41</accession>
<protein>
    <submittedName>
        <fullName evidence="1">Uncharacterized protein</fullName>
    </submittedName>
</protein>
<keyword evidence="2" id="KW-1185">Reference proteome</keyword>
<dbReference type="EMBL" id="CAKKNE010000005">
    <property type="protein sequence ID" value="CAH0377823.1"/>
    <property type="molecule type" value="Genomic_DNA"/>
</dbReference>
<organism evidence="1 2">
    <name type="scientific">Pelagomonas calceolata</name>
    <dbReference type="NCBI Taxonomy" id="35677"/>
    <lineage>
        <taxon>Eukaryota</taxon>
        <taxon>Sar</taxon>
        <taxon>Stramenopiles</taxon>
        <taxon>Ochrophyta</taxon>
        <taxon>Pelagophyceae</taxon>
        <taxon>Pelagomonadales</taxon>
        <taxon>Pelagomonadaceae</taxon>
        <taxon>Pelagomonas</taxon>
    </lineage>
</organism>
<comment type="caution">
    <text evidence="1">The sequence shown here is derived from an EMBL/GenBank/DDBJ whole genome shotgun (WGS) entry which is preliminary data.</text>
</comment>
<sequence length="103" mass="11078">MDGNVVPQTVRKVPSVKVKASGCPGNPDKKAWTNPICMDGMPFVKNGEFMFDITRTKLCAGWCGVSSTATQSQCIVGDEVKQKLDACCAGFQCNRAGLPKCKF</sequence>
<evidence type="ECO:0000313" key="2">
    <source>
        <dbReference type="Proteomes" id="UP000789595"/>
    </source>
</evidence>
<name>A0A8J2SV41_9STRA</name>
<evidence type="ECO:0000313" key="1">
    <source>
        <dbReference type="EMBL" id="CAH0377823.1"/>
    </source>
</evidence>